<dbReference type="InterPro" id="IPR038765">
    <property type="entry name" value="Papain-like_cys_pep_sf"/>
</dbReference>
<dbReference type="Pfam" id="PF01473">
    <property type="entry name" value="Choline_bind_1"/>
    <property type="match status" value="6"/>
</dbReference>
<evidence type="ECO:0000259" key="5">
    <source>
        <dbReference type="PROSITE" id="PS50911"/>
    </source>
</evidence>
<reference evidence="6 7" key="1">
    <citation type="journal article" date="2022" name="Genome Biol. Evol.">
        <title>Host diet, physiology and behaviors set the stage for Lachnospiraceae cladogenesis.</title>
        <authorList>
            <person name="Vera-Ponce De Leon A."/>
            <person name="Schneider M."/>
            <person name="Jahnes B.C."/>
            <person name="Sadowski V."/>
            <person name="Camuy-Velez L.A."/>
            <person name="Duan J."/>
            <person name="Sabree Z.L."/>
        </authorList>
    </citation>
    <scope>NUCLEOTIDE SEQUENCE [LARGE SCALE GENOMIC DNA]</scope>
    <source>
        <strain evidence="6 7">PAL113</strain>
    </source>
</reference>
<feature type="region of interest" description="Disordered" evidence="3">
    <location>
        <begin position="30"/>
        <end position="50"/>
    </location>
</feature>
<dbReference type="RefSeq" id="WP_262065015.1">
    <property type="nucleotide sequence ID" value="NZ_JAMXOD010000002.1"/>
</dbReference>
<accession>A0ABT1E5W7</accession>
<proteinExistence type="predicted"/>
<gene>
    <name evidence="6" type="ORF">NK125_02255</name>
</gene>
<dbReference type="Proteomes" id="UP001523566">
    <property type="component" value="Unassembled WGS sequence"/>
</dbReference>
<dbReference type="EMBL" id="JAMZFW010000002">
    <property type="protein sequence ID" value="MCP1101233.1"/>
    <property type="molecule type" value="Genomic_DNA"/>
</dbReference>
<dbReference type="SUPFAM" id="SSF54001">
    <property type="entry name" value="Cysteine proteinases"/>
    <property type="match status" value="1"/>
</dbReference>
<evidence type="ECO:0000256" key="2">
    <source>
        <dbReference type="PROSITE-ProRule" id="PRU00591"/>
    </source>
</evidence>
<feature type="domain" description="Peptidase C51" evidence="5">
    <location>
        <begin position="90"/>
        <end position="227"/>
    </location>
</feature>
<evidence type="ECO:0000256" key="4">
    <source>
        <dbReference type="SAM" id="SignalP"/>
    </source>
</evidence>
<dbReference type="Gene3D" id="2.20.120.10">
    <property type="entry name" value="Multimodular pneumococcal cell wall endolysin, domain 3"/>
    <property type="match status" value="1"/>
</dbReference>
<evidence type="ECO:0000313" key="6">
    <source>
        <dbReference type="EMBL" id="MCP1101233.1"/>
    </source>
</evidence>
<feature type="repeat" description="Cell wall-binding" evidence="2">
    <location>
        <begin position="430"/>
        <end position="449"/>
    </location>
</feature>
<dbReference type="Gene3D" id="2.10.270.10">
    <property type="entry name" value="Cholin Binding"/>
    <property type="match status" value="2"/>
</dbReference>
<comment type="caution">
    <text evidence="6">The sequence shown here is derived from an EMBL/GenBank/DDBJ whole genome shotgun (WGS) entry which is preliminary data.</text>
</comment>
<dbReference type="Gene3D" id="3.90.1720.10">
    <property type="entry name" value="endopeptidase domain like (from Nostoc punctiforme)"/>
    <property type="match status" value="1"/>
</dbReference>
<feature type="signal peptide" evidence="4">
    <location>
        <begin position="1"/>
        <end position="28"/>
    </location>
</feature>
<sequence>MMKMRIVCIMLAAALVIQSGIGTITVKAEEVTSDTETSNEYTEPIEEETQEEVVEEVQEEVPEEETEEVPIASRALELPIMSVQSGTISNMEGLAWVKSRVGTKVDPDGSYGAQCVDLIMAYYQYLGENWVLGNGCDYAENSLPSGWVRIKDGKPQPGDIIIYGAYAGNQYGHVAIYESDTITYHQNFTGHQYIEKITGNYKSMGMPYWGLIRPKWANASTTPSYLSIDVEMTDGWNAQLYGQVHNPGKATVSEVGVKVWDESNNLVIDHSKKHGGSSELVDHRINLVAEAKADGLRSSHTYTYQMWANVGGTSTSSNMGQFRTNGWSNSNGKWYYYANNAMVKNNWMWCDTYKAWFYFKSDGTMSANCWVKDGTNKWFHVNASGIMEQNQWLFDNAWYYLGFGGTMYENQWLQDGKTWYYLGTGGTMRGNGWSFINGAWYYMDGSGRMYSNKWIFDGGVWYYVGSAGNMYQNTWYFDGKHWYYLGAGGKMYANAYTPDGCWVNGSGQWVK</sequence>
<keyword evidence="1" id="KW-0677">Repeat</keyword>
<dbReference type="InterPro" id="IPR018337">
    <property type="entry name" value="Cell_wall/Cho-bd_repeat"/>
</dbReference>
<name>A0ABT1E5W7_9FIRM</name>
<evidence type="ECO:0000313" key="7">
    <source>
        <dbReference type="Proteomes" id="UP001523566"/>
    </source>
</evidence>
<dbReference type="PROSITE" id="PS51170">
    <property type="entry name" value="CW"/>
    <property type="match status" value="1"/>
</dbReference>
<dbReference type="SUPFAM" id="SSF69360">
    <property type="entry name" value="Cell wall binding repeat"/>
    <property type="match status" value="1"/>
</dbReference>
<organism evidence="6 7">
    <name type="scientific">Aequitasia blattaphilus</name>
    <dbReference type="NCBI Taxonomy" id="2949332"/>
    <lineage>
        <taxon>Bacteria</taxon>
        <taxon>Bacillati</taxon>
        <taxon>Bacillota</taxon>
        <taxon>Clostridia</taxon>
        <taxon>Lachnospirales</taxon>
        <taxon>Lachnospiraceae</taxon>
        <taxon>Aequitasia</taxon>
    </lineage>
</organism>
<feature type="chain" id="PRO_5047018239" evidence="4">
    <location>
        <begin position="29"/>
        <end position="511"/>
    </location>
</feature>
<protein>
    <submittedName>
        <fullName evidence="6">CHAP domain-containing protein</fullName>
    </submittedName>
</protein>
<keyword evidence="4" id="KW-0732">Signal</keyword>
<evidence type="ECO:0000256" key="1">
    <source>
        <dbReference type="ARBA" id="ARBA00022737"/>
    </source>
</evidence>
<dbReference type="InterPro" id="IPR007921">
    <property type="entry name" value="CHAP_dom"/>
</dbReference>
<keyword evidence="7" id="KW-1185">Reference proteome</keyword>
<dbReference type="PROSITE" id="PS50911">
    <property type="entry name" value="CHAP"/>
    <property type="match status" value="1"/>
</dbReference>
<evidence type="ECO:0000256" key="3">
    <source>
        <dbReference type="SAM" id="MobiDB-lite"/>
    </source>
</evidence>